<dbReference type="Pfam" id="PF03795">
    <property type="entry name" value="YCII"/>
    <property type="match status" value="1"/>
</dbReference>
<dbReference type="SUPFAM" id="SSF54909">
    <property type="entry name" value="Dimeric alpha+beta barrel"/>
    <property type="match status" value="1"/>
</dbReference>
<evidence type="ECO:0000256" key="1">
    <source>
        <dbReference type="ARBA" id="ARBA00007689"/>
    </source>
</evidence>
<dbReference type="Gene3D" id="3.30.70.1060">
    <property type="entry name" value="Dimeric alpha+beta barrel"/>
    <property type="match status" value="1"/>
</dbReference>
<dbReference type="PANTHER" id="PTHR35174:SF3">
    <property type="entry name" value="BLL7171 PROTEIN"/>
    <property type="match status" value="1"/>
</dbReference>
<comment type="similarity">
    <text evidence="1">Belongs to the YciI family.</text>
</comment>
<dbReference type="InterPro" id="IPR011008">
    <property type="entry name" value="Dimeric_a/b-barrel"/>
</dbReference>
<dbReference type="RefSeq" id="WP_203859514.1">
    <property type="nucleotide sequence ID" value="NZ_BAAAZQ010000010.1"/>
</dbReference>
<evidence type="ECO:0000259" key="2">
    <source>
        <dbReference type="Pfam" id="PF03795"/>
    </source>
</evidence>
<dbReference type="InterPro" id="IPR005545">
    <property type="entry name" value="YCII"/>
</dbReference>
<protein>
    <recommendedName>
        <fullName evidence="2">YCII-related domain-containing protein</fullName>
    </recommendedName>
</protein>
<keyword evidence="4" id="KW-1185">Reference proteome</keyword>
<organism evidence="3 4">
    <name type="scientific">Plantactinospora mayteni</name>
    <dbReference type="NCBI Taxonomy" id="566021"/>
    <lineage>
        <taxon>Bacteria</taxon>
        <taxon>Bacillati</taxon>
        <taxon>Actinomycetota</taxon>
        <taxon>Actinomycetes</taxon>
        <taxon>Micromonosporales</taxon>
        <taxon>Micromonosporaceae</taxon>
        <taxon>Plantactinospora</taxon>
    </lineage>
</organism>
<reference evidence="3 4" key="1">
    <citation type="submission" date="2021-01" db="EMBL/GenBank/DDBJ databases">
        <title>Whole genome shotgun sequence of Plantactinospora mayteni NBRC 109088.</title>
        <authorList>
            <person name="Komaki H."/>
            <person name="Tamura T."/>
        </authorList>
    </citation>
    <scope>NUCLEOTIDE SEQUENCE [LARGE SCALE GENOMIC DNA]</scope>
    <source>
        <strain evidence="3 4">NBRC 109088</strain>
    </source>
</reference>
<dbReference type="Proteomes" id="UP000621500">
    <property type="component" value="Unassembled WGS sequence"/>
</dbReference>
<dbReference type="EMBL" id="BONX01000031">
    <property type="protein sequence ID" value="GIG98066.1"/>
    <property type="molecule type" value="Genomic_DNA"/>
</dbReference>
<dbReference type="PANTHER" id="PTHR35174">
    <property type="entry name" value="BLL7171 PROTEIN-RELATED"/>
    <property type="match status" value="1"/>
</dbReference>
<proteinExistence type="inferred from homology"/>
<evidence type="ECO:0000313" key="4">
    <source>
        <dbReference type="Proteomes" id="UP000621500"/>
    </source>
</evidence>
<sequence>MKYLLLIHSNPENWGHPTFLRTAAALAMSSEERAELSREFETLLTEIVESGELVTAEALPDPAQTRTVRVRDGVPAVTDGPFVEAKEQFAGYFVVDCESLERATEIAARFPDTRFGGAVEVRALMERSGQEM</sequence>
<accession>A0ABQ4ETT8</accession>
<name>A0ABQ4ETT8_9ACTN</name>
<evidence type="ECO:0000313" key="3">
    <source>
        <dbReference type="EMBL" id="GIG98066.1"/>
    </source>
</evidence>
<comment type="caution">
    <text evidence="3">The sequence shown here is derived from an EMBL/GenBank/DDBJ whole genome shotgun (WGS) entry which is preliminary data.</text>
</comment>
<feature type="domain" description="YCII-related" evidence="2">
    <location>
        <begin position="1"/>
        <end position="126"/>
    </location>
</feature>
<gene>
    <name evidence="3" type="ORF">Pma05_46390</name>
</gene>